<dbReference type="GO" id="GO:0006612">
    <property type="term" value="P:protein targeting to membrane"/>
    <property type="evidence" value="ECO:0007669"/>
    <property type="project" value="TreeGrafter"/>
</dbReference>
<protein>
    <recommendedName>
        <fullName evidence="7">Palmitoyltransferase</fullName>
        <ecNumber evidence="7">2.3.1.225</ecNumber>
    </recommendedName>
</protein>
<evidence type="ECO:0000256" key="6">
    <source>
        <dbReference type="ARBA" id="ARBA00023315"/>
    </source>
</evidence>
<comment type="similarity">
    <text evidence="7">Belongs to the DHHC palmitoyltransferase family.</text>
</comment>
<keyword evidence="3 7" id="KW-0812">Transmembrane</keyword>
<dbReference type="InterPro" id="IPR001594">
    <property type="entry name" value="Palmitoyltrfase_DHHC"/>
</dbReference>
<evidence type="ECO:0000313" key="10">
    <source>
        <dbReference type="RefSeq" id="XP_013417024.1"/>
    </source>
</evidence>
<dbReference type="RefSeq" id="XP_013417024.1">
    <property type="nucleotide sequence ID" value="XM_013561570.2"/>
</dbReference>
<dbReference type="OrthoDB" id="331948at2759"/>
<reference evidence="10" key="1">
    <citation type="submission" date="2025-08" db="UniProtKB">
        <authorList>
            <consortium name="RefSeq"/>
        </authorList>
    </citation>
    <scope>IDENTIFICATION</scope>
    <source>
        <tissue evidence="10">Gonads</tissue>
    </source>
</reference>
<sequence>MEFLVLFGGYIVVFSIVASVCLCYIQAVDKLLARTTEFVKGRLLVFTKRLPSPVQHVAFRTYSYVFLERNALLQLSYIFLVALGHTVLIKDVIPHHQQSHHNDSDKHNILLIPVVLLLSNGISFYLVSKSDPGVITDTNLKCYCDRYHYDGILYKPNKKCITCDFIKPARSKHCAYCNKCIFRFDHHCFWTNQCIGGLNYHYFFAFLVSATLMSANAVVMGVQALLGIIDSRDMWNMFFIDKSGQKQQVTVRILCQNLFMQYPRTVFMVASLFATSVFLLGLTSYHGYLILTNQTTNERYKTVEVTDRNLIKSRNQPYNRGVWCNLTEIFWSSYSRKRRKFRK</sequence>
<dbReference type="Proteomes" id="UP000085678">
    <property type="component" value="Unplaced"/>
</dbReference>
<keyword evidence="6 7" id="KW-0012">Acyltransferase</keyword>
<keyword evidence="4 7" id="KW-1133">Transmembrane helix</keyword>
<feature type="transmembrane region" description="Helical" evidence="7">
    <location>
        <begin position="6"/>
        <end position="25"/>
    </location>
</feature>
<dbReference type="InterPro" id="IPR039859">
    <property type="entry name" value="PFA4/ZDH16/20/ERF2-like"/>
</dbReference>
<dbReference type="GO" id="GO:0005783">
    <property type="term" value="C:endoplasmic reticulum"/>
    <property type="evidence" value="ECO:0007669"/>
    <property type="project" value="TreeGrafter"/>
</dbReference>
<gene>
    <name evidence="10" type="primary">LOC106178417</name>
</gene>
<comment type="subcellular location">
    <subcellularLocation>
        <location evidence="1">Membrane</location>
        <topology evidence="1">Multi-pass membrane protein</topology>
    </subcellularLocation>
</comment>
<feature type="domain" description="Palmitoyltransferase DHHC" evidence="8">
    <location>
        <begin position="155"/>
        <end position="301"/>
    </location>
</feature>
<dbReference type="STRING" id="7574.A0A1S3K3N5"/>
<feature type="transmembrane region" description="Helical" evidence="7">
    <location>
        <begin position="202"/>
        <end position="229"/>
    </location>
</feature>
<feature type="transmembrane region" description="Helical" evidence="7">
    <location>
        <begin position="109"/>
        <end position="127"/>
    </location>
</feature>
<evidence type="ECO:0000256" key="5">
    <source>
        <dbReference type="ARBA" id="ARBA00023136"/>
    </source>
</evidence>
<dbReference type="Pfam" id="PF01529">
    <property type="entry name" value="DHHC"/>
    <property type="match status" value="1"/>
</dbReference>
<keyword evidence="5 7" id="KW-0472">Membrane</keyword>
<dbReference type="EC" id="2.3.1.225" evidence="7"/>
<evidence type="ECO:0000256" key="7">
    <source>
        <dbReference type="RuleBase" id="RU079119"/>
    </source>
</evidence>
<accession>A0A1S3K3N5</accession>
<comment type="catalytic activity">
    <reaction evidence="7">
        <text>L-cysteinyl-[protein] + hexadecanoyl-CoA = S-hexadecanoyl-L-cysteinyl-[protein] + CoA</text>
        <dbReference type="Rhea" id="RHEA:36683"/>
        <dbReference type="Rhea" id="RHEA-COMP:10131"/>
        <dbReference type="Rhea" id="RHEA-COMP:11032"/>
        <dbReference type="ChEBI" id="CHEBI:29950"/>
        <dbReference type="ChEBI" id="CHEBI:57287"/>
        <dbReference type="ChEBI" id="CHEBI:57379"/>
        <dbReference type="ChEBI" id="CHEBI:74151"/>
        <dbReference type="EC" id="2.3.1.225"/>
    </reaction>
</comment>
<dbReference type="AlphaFoldDB" id="A0A1S3K3N5"/>
<proteinExistence type="inferred from homology"/>
<keyword evidence="9" id="KW-1185">Reference proteome</keyword>
<evidence type="ECO:0000256" key="4">
    <source>
        <dbReference type="ARBA" id="ARBA00022989"/>
    </source>
</evidence>
<feature type="transmembrane region" description="Helical" evidence="7">
    <location>
        <begin position="71"/>
        <end position="89"/>
    </location>
</feature>
<evidence type="ECO:0000256" key="3">
    <source>
        <dbReference type="ARBA" id="ARBA00022692"/>
    </source>
</evidence>
<evidence type="ECO:0000256" key="1">
    <source>
        <dbReference type="ARBA" id="ARBA00004141"/>
    </source>
</evidence>
<dbReference type="GO" id="GO:0016020">
    <property type="term" value="C:membrane"/>
    <property type="evidence" value="ECO:0007669"/>
    <property type="project" value="UniProtKB-SubCell"/>
</dbReference>
<name>A0A1S3K3N5_LINAN</name>
<comment type="domain">
    <text evidence="7">The DHHC domain is required for palmitoyltransferase activity.</text>
</comment>
<organism evidence="9 10">
    <name type="scientific">Lingula anatina</name>
    <name type="common">Brachiopod</name>
    <name type="synonym">Lingula unguis</name>
    <dbReference type="NCBI Taxonomy" id="7574"/>
    <lineage>
        <taxon>Eukaryota</taxon>
        <taxon>Metazoa</taxon>
        <taxon>Spiralia</taxon>
        <taxon>Lophotrochozoa</taxon>
        <taxon>Brachiopoda</taxon>
        <taxon>Linguliformea</taxon>
        <taxon>Lingulata</taxon>
        <taxon>Lingulida</taxon>
        <taxon>Linguloidea</taxon>
        <taxon>Lingulidae</taxon>
        <taxon>Lingula</taxon>
    </lineage>
</organism>
<dbReference type="GO" id="GO:0019706">
    <property type="term" value="F:protein-cysteine S-palmitoyltransferase activity"/>
    <property type="evidence" value="ECO:0007669"/>
    <property type="project" value="UniProtKB-EC"/>
</dbReference>
<evidence type="ECO:0000313" key="9">
    <source>
        <dbReference type="Proteomes" id="UP000085678"/>
    </source>
</evidence>
<dbReference type="PANTHER" id="PTHR22883:SF488">
    <property type="entry name" value="PALMITOYLTRANSFERASE"/>
    <property type="match status" value="1"/>
</dbReference>
<keyword evidence="2 7" id="KW-0808">Transferase</keyword>
<dbReference type="PROSITE" id="PS50216">
    <property type="entry name" value="DHHC"/>
    <property type="match status" value="1"/>
</dbReference>
<evidence type="ECO:0000259" key="8">
    <source>
        <dbReference type="Pfam" id="PF01529"/>
    </source>
</evidence>
<dbReference type="GeneID" id="106178417"/>
<dbReference type="InParanoid" id="A0A1S3K3N5"/>
<feature type="transmembrane region" description="Helical" evidence="7">
    <location>
        <begin position="266"/>
        <end position="291"/>
    </location>
</feature>
<evidence type="ECO:0000256" key="2">
    <source>
        <dbReference type="ARBA" id="ARBA00022679"/>
    </source>
</evidence>
<dbReference type="KEGG" id="lak:106178417"/>
<dbReference type="PANTHER" id="PTHR22883">
    <property type="entry name" value="ZINC FINGER DHHC DOMAIN CONTAINING PROTEIN"/>
    <property type="match status" value="1"/>
</dbReference>
<dbReference type="GO" id="GO:0005794">
    <property type="term" value="C:Golgi apparatus"/>
    <property type="evidence" value="ECO:0007669"/>
    <property type="project" value="TreeGrafter"/>
</dbReference>